<reference evidence="1" key="1">
    <citation type="submission" date="2019-08" db="EMBL/GenBank/DDBJ databases">
        <authorList>
            <person name="Kucharzyk K."/>
            <person name="Murdoch R.W."/>
            <person name="Higgins S."/>
            <person name="Loffler F."/>
        </authorList>
    </citation>
    <scope>NUCLEOTIDE SEQUENCE</scope>
</reference>
<gene>
    <name evidence="1" type="ORF">SDC9_142105</name>
</gene>
<name>A0A645E053_9ZZZZ</name>
<evidence type="ECO:0000313" key="1">
    <source>
        <dbReference type="EMBL" id="MPM94956.1"/>
    </source>
</evidence>
<protein>
    <submittedName>
        <fullName evidence="1">Uncharacterized protein</fullName>
    </submittedName>
</protein>
<organism evidence="1">
    <name type="scientific">bioreactor metagenome</name>
    <dbReference type="NCBI Taxonomy" id="1076179"/>
    <lineage>
        <taxon>unclassified sequences</taxon>
        <taxon>metagenomes</taxon>
        <taxon>ecological metagenomes</taxon>
    </lineage>
</organism>
<dbReference type="EMBL" id="VSSQ01041504">
    <property type="protein sequence ID" value="MPM94956.1"/>
    <property type="molecule type" value="Genomic_DNA"/>
</dbReference>
<sequence>MIFNWNEFKIEINDCTFYLGNINTQSNCSNIKFENVQTEINGVLEMLLRIFYPNYYQTKENFTFENNILLIQKLNKYLISNVKLNFDFDNTEYKNLIKNTMQKYNKGNNN</sequence>
<dbReference type="AlphaFoldDB" id="A0A645E053"/>
<proteinExistence type="predicted"/>
<comment type="caution">
    <text evidence="1">The sequence shown here is derived from an EMBL/GenBank/DDBJ whole genome shotgun (WGS) entry which is preliminary data.</text>
</comment>
<accession>A0A645E053</accession>